<proteinExistence type="predicted"/>
<reference evidence="3" key="1">
    <citation type="submission" date="2021-01" db="EMBL/GenBank/DDBJ databases">
        <authorList>
            <person name="Corre E."/>
            <person name="Pelletier E."/>
            <person name="Niang G."/>
            <person name="Scheremetjew M."/>
            <person name="Finn R."/>
            <person name="Kale V."/>
            <person name="Holt S."/>
            <person name="Cochrane G."/>
            <person name="Meng A."/>
            <person name="Brown T."/>
            <person name="Cohen L."/>
        </authorList>
    </citation>
    <scope>NUCLEOTIDE SEQUENCE</scope>
    <source>
        <strain evidence="3">Pbaha01</strain>
    </source>
</reference>
<evidence type="ECO:0000256" key="1">
    <source>
        <dbReference type="PROSITE-ProRule" id="PRU00023"/>
    </source>
</evidence>
<dbReference type="Gene3D" id="1.25.40.20">
    <property type="entry name" value="Ankyrin repeat-containing domain"/>
    <property type="match status" value="1"/>
</dbReference>
<keyword evidence="1" id="KW-0040">ANK repeat</keyword>
<feature type="repeat" description="ANK" evidence="1">
    <location>
        <begin position="32"/>
        <end position="64"/>
    </location>
</feature>
<accession>A0A7R9ZY95</accession>
<dbReference type="AlphaFoldDB" id="A0A7R9ZY95"/>
<evidence type="ECO:0000256" key="2">
    <source>
        <dbReference type="SAM" id="MobiDB-lite"/>
    </source>
</evidence>
<dbReference type="SUPFAM" id="SSF48403">
    <property type="entry name" value="Ankyrin repeat"/>
    <property type="match status" value="1"/>
</dbReference>
<protein>
    <recommendedName>
        <fullName evidence="4">Ankyrin repeat domain-containing protein</fullName>
    </recommendedName>
</protein>
<evidence type="ECO:0000313" key="3">
    <source>
        <dbReference type="EMBL" id="CAD8347513.1"/>
    </source>
</evidence>
<feature type="region of interest" description="Disordered" evidence="2">
    <location>
        <begin position="12"/>
        <end position="33"/>
    </location>
</feature>
<evidence type="ECO:0008006" key="4">
    <source>
        <dbReference type="Google" id="ProtNLM"/>
    </source>
</evidence>
<dbReference type="InterPro" id="IPR002110">
    <property type="entry name" value="Ankyrin_rpt"/>
</dbReference>
<sequence length="151" mass="16017">MLTAVQGLVAAGAGGGQASPWDARGGRRPQQADVPPLHLAVRLARDDVMPLLVALRADPDATDRISGTTAMQAAWAMQQWSCVWMLERLQHATLDDIEALAKPRVAAAAAASGMGSPGQVTATRLREDPVQPALGHFMQQPFVPVGRPIRL</sequence>
<gene>
    <name evidence="3" type="ORF">PBAH0796_LOCUS3252</name>
</gene>
<name>A0A7R9ZY95_9DINO</name>
<dbReference type="PROSITE" id="PS50088">
    <property type="entry name" value="ANK_REPEAT"/>
    <property type="match status" value="1"/>
</dbReference>
<dbReference type="InterPro" id="IPR036770">
    <property type="entry name" value="Ankyrin_rpt-contain_sf"/>
</dbReference>
<organism evidence="3">
    <name type="scientific">Pyrodinium bahamense</name>
    <dbReference type="NCBI Taxonomy" id="73915"/>
    <lineage>
        <taxon>Eukaryota</taxon>
        <taxon>Sar</taxon>
        <taxon>Alveolata</taxon>
        <taxon>Dinophyceae</taxon>
        <taxon>Gonyaulacales</taxon>
        <taxon>Pyrocystaceae</taxon>
        <taxon>Pyrodinium</taxon>
    </lineage>
</organism>
<dbReference type="EMBL" id="HBEG01005452">
    <property type="protein sequence ID" value="CAD8347513.1"/>
    <property type="molecule type" value="Transcribed_RNA"/>
</dbReference>